<feature type="region of interest" description="Disordered" evidence="2">
    <location>
        <begin position="36"/>
        <end position="70"/>
    </location>
</feature>
<dbReference type="Gene3D" id="3.40.50.1820">
    <property type="entry name" value="alpha/beta hydrolase"/>
    <property type="match status" value="1"/>
</dbReference>
<evidence type="ECO:0000313" key="5">
    <source>
        <dbReference type="Proteomes" id="UP001301769"/>
    </source>
</evidence>
<feature type="region of interest" description="Disordered" evidence="2">
    <location>
        <begin position="1225"/>
        <end position="1272"/>
    </location>
</feature>
<gene>
    <name evidence="4" type="ORF">QBC37DRAFT_379273</name>
</gene>
<dbReference type="Gene3D" id="3.40.50.300">
    <property type="entry name" value="P-loop containing nucleotide triphosphate hydrolases"/>
    <property type="match status" value="1"/>
</dbReference>
<evidence type="ECO:0000256" key="2">
    <source>
        <dbReference type="SAM" id="MobiDB-lite"/>
    </source>
</evidence>
<dbReference type="InterPro" id="IPR029058">
    <property type="entry name" value="AB_hydrolase_fold"/>
</dbReference>
<feature type="compositionally biased region" description="Basic and acidic residues" evidence="2">
    <location>
        <begin position="1168"/>
        <end position="1192"/>
    </location>
</feature>
<dbReference type="InterPro" id="IPR027417">
    <property type="entry name" value="P-loop_NTPase"/>
</dbReference>
<accession>A0AAN6XX48</accession>
<reference evidence="4" key="1">
    <citation type="journal article" date="2023" name="Mol. Phylogenet. Evol.">
        <title>Genome-scale phylogeny and comparative genomics of the fungal order Sordariales.</title>
        <authorList>
            <person name="Hensen N."/>
            <person name="Bonometti L."/>
            <person name="Westerberg I."/>
            <person name="Brannstrom I.O."/>
            <person name="Guillou S."/>
            <person name="Cros-Aarteil S."/>
            <person name="Calhoun S."/>
            <person name="Haridas S."/>
            <person name="Kuo A."/>
            <person name="Mondo S."/>
            <person name="Pangilinan J."/>
            <person name="Riley R."/>
            <person name="LaButti K."/>
            <person name="Andreopoulos B."/>
            <person name="Lipzen A."/>
            <person name="Chen C."/>
            <person name="Yan M."/>
            <person name="Daum C."/>
            <person name="Ng V."/>
            <person name="Clum A."/>
            <person name="Steindorff A."/>
            <person name="Ohm R.A."/>
            <person name="Martin F."/>
            <person name="Silar P."/>
            <person name="Natvig D.O."/>
            <person name="Lalanne C."/>
            <person name="Gautier V."/>
            <person name="Ament-Velasquez S.L."/>
            <person name="Kruys A."/>
            <person name="Hutchinson M.I."/>
            <person name="Powell A.J."/>
            <person name="Barry K."/>
            <person name="Miller A.N."/>
            <person name="Grigoriev I.V."/>
            <person name="Debuchy R."/>
            <person name="Gladieux P."/>
            <person name="Hiltunen Thoren M."/>
            <person name="Johannesson H."/>
        </authorList>
    </citation>
    <scope>NUCLEOTIDE SEQUENCE</scope>
    <source>
        <strain evidence="4">PSN293</strain>
    </source>
</reference>
<comment type="caution">
    <text evidence="4">The sequence shown here is derived from an EMBL/GenBank/DDBJ whole genome shotgun (WGS) entry which is preliminary data.</text>
</comment>
<proteinExistence type="predicted"/>
<evidence type="ECO:0000313" key="4">
    <source>
        <dbReference type="EMBL" id="KAK4208230.1"/>
    </source>
</evidence>
<name>A0AAN6XX48_9PEZI</name>
<feature type="domain" description="Nephrocystin 3-like N-terminal" evidence="3">
    <location>
        <begin position="450"/>
        <end position="641"/>
    </location>
</feature>
<dbReference type="Proteomes" id="UP001301769">
    <property type="component" value="Unassembled WGS sequence"/>
</dbReference>
<reference evidence="4" key="2">
    <citation type="submission" date="2023-05" db="EMBL/GenBank/DDBJ databases">
        <authorList>
            <consortium name="Lawrence Berkeley National Laboratory"/>
            <person name="Steindorff A."/>
            <person name="Hensen N."/>
            <person name="Bonometti L."/>
            <person name="Westerberg I."/>
            <person name="Brannstrom I.O."/>
            <person name="Guillou S."/>
            <person name="Cros-Aarteil S."/>
            <person name="Calhoun S."/>
            <person name="Haridas S."/>
            <person name="Kuo A."/>
            <person name="Mondo S."/>
            <person name="Pangilinan J."/>
            <person name="Riley R."/>
            <person name="Labutti K."/>
            <person name="Andreopoulos B."/>
            <person name="Lipzen A."/>
            <person name="Chen C."/>
            <person name="Yanf M."/>
            <person name="Daum C."/>
            <person name="Ng V."/>
            <person name="Clum A."/>
            <person name="Ohm R."/>
            <person name="Martin F."/>
            <person name="Silar P."/>
            <person name="Natvig D."/>
            <person name="Lalanne C."/>
            <person name="Gautier V."/>
            <person name="Ament-Velasquez S.L."/>
            <person name="Kruys A."/>
            <person name="Hutchinson M.I."/>
            <person name="Powell A.J."/>
            <person name="Barry K."/>
            <person name="Miller A.N."/>
            <person name="Grigoriev I.V."/>
            <person name="Debuchy R."/>
            <person name="Gladieux P."/>
            <person name="Thoren M.H."/>
            <person name="Johannesson H."/>
        </authorList>
    </citation>
    <scope>NUCLEOTIDE SEQUENCE</scope>
    <source>
        <strain evidence="4">PSN293</strain>
    </source>
</reference>
<organism evidence="4 5">
    <name type="scientific">Rhypophila decipiens</name>
    <dbReference type="NCBI Taxonomy" id="261697"/>
    <lineage>
        <taxon>Eukaryota</taxon>
        <taxon>Fungi</taxon>
        <taxon>Dikarya</taxon>
        <taxon>Ascomycota</taxon>
        <taxon>Pezizomycotina</taxon>
        <taxon>Sordariomycetes</taxon>
        <taxon>Sordariomycetidae</taxon>
        <taxon>Sordariales</taxon>
        <taxon>Naviculisporaceae</taxon>
        <taxon>Rhypophila</taxon>
    </lineage>
</organism>
<protein>
    <recommendedName>
        <fullName evidence="3">Nephrocystin 3-like N-terminal domain-containing protein</fullName>
    </recommendedName>
</protein>
<dbReference type="InterPro" id="IPR056884">
    <property type="entry name" value="NPHP3-like_N"/>
</dbReference>
<dbReference type="PANTHER" id="PTHR10039">
    <property type="entry name" value="AMELOGENIN"/>
    <property type="match status" value="1"/>
</dbReference>
<evidence type="ECO:0000259" key="3">
    <source>
        <dbReference type="Pfam" id="PF24883"/>
    </source>
</evidence>
<keyword evidence="1" id="KW-0677">Repeat</keyword>
<dbReference type="SUPFAM" id="SSF53474">
    <property type="entry name" value="alpha/beta-Hydrolases"/>
    <property type="match status" value="1"/>
</dbReference>
<dbReference type="SUPFAM" id="SSF52540">
    <property type="entry name" value="P-loop containing nucleoside triphosphate hydrolases"/>
    <property type="match status" value="1"/>
</dbReference>
<feature type="compositionally biased region" description="Low complexity" evidence="2">
    <location>
        <begin position="1254"/>
        <end position="1272"/>
    </location>
</feature>
<sequence>MAIGTVTDTGLSVVYEPEEPSAAIVDIVLVHGLQGHPRGTWTKGKVPKSPRQHQSVSESGNSLEEKKAKSGPLSWISKKLKRKSLGFGQGGIDGNRVNQESSQQAAIPSLAASSRNTTNVSIATASGSKVGVFWPADLLPQACPRARVLVFGYDTKITNYGAASTNKNSIYSHAKDLLFALSRETEGCVGPAGKPQQVIFVAHSLGGIVVKEMLSRSSTSTEPQHARIVESTAGVVFLGTPHRGSPEFAAAGDWARTFVNFFGVETNPAMLHALGLKTTDLERAQESFSGLWLKHGFRVKTFQEGLGLTGLSIGALGSKVVPAYSSSLGDHREHAETIQANHREMCRFYGADDPGYRQVSSELRSIYQTMEKHVGPPMRLPASVQPPSITSSVNNHPPSVMGSMPISVNSLDLWGIDKVPFNEAEKALLTSLWYPNMNSRRRMVTTPADGTCDWLFNDPAYIHWIKGHTQQSDHGLLQISGSPGSGKSVLVKEAYSQALQKYAGSGYCIAAYFFHENGGALEKSKEGLLRSLLYQLLPQDREHLSKASKRFLRWSSSILNQVPRADEKEDIFYSVEQLESTLQSFLMKPSRQRSAERTLIFIDALDECSGSERTALSFFLGATGLRAAKSNVNLNILISNRNFPLLKVGKTPRQLDMNQWNRSDIGRYVEQRLALGITAVKSERSQLRDAICNKARGVFLWVVLVVDGIIERWQQGQSLRELLRHLDCLPGKLQQLYENLITTVPQETKLVTLGLFQWAILASRPLQLREWHDLMAFIGTTTAPKSLKECQESDEFTTTYDQLERKVRSLSRGLLEVAVDTEEPENDPRARSVSQFAAAGSFMMNPGETRIIRVIHETVSEYFRSSTGFADLSDLRIARPIISELIMGEIAIMSTCLEYLGVSELDALVHARLKEAKRKTRRFNAMGKNSPPRDELEEGITVEVDDTFNEESYQSPIGPEGIDVACWLAGIGPLNRNDTGNKDEADCAAAVKRLSRHSDYSTRTQELEAYPGLLHYVTDEFFHHAGSCFDVWELDSKHDSKLRQLIKTGMEPIMDRLLDSDFSMRWLALREELHVIYPVDGNQPLTLHQYLLLIDHGFNFILSGKPSVIPTKDATASMPSEGRETLEEYYQQILAIHKSKYGFKGAEREQFLREKLEQQQLQQQEQEQQERQQEQRRQRQRQEQQQQEEREQQQQQQQQSEQTLKILDLQKLEEYFSYDAVSFGRENSKQPAKSHGLRREDSVGSFRSGLRRQGSVGSFRSAASGGSRHSRC</sequence>
<keyword evidence="5" id="KW-1185">Reference proteome</keyword>
<dbReference type="Pfam" id="PF24883">
    <property type="entry name" value="NPHP3_N"/>
    <property type="match status" value="1"/>
</dbReference>
<dbReference type="EMBL" id="MU858252">
    <property type="protein sequence ID" value="KAK4208230.1"/>
    <property type="molecule type" value="Genomic_DNA"/>
</dbReference>
<feature type="region of interest" description="Disordered" evidence="2">
    <location>
        <begin position="1163"/>
        <end position="1199"/>
    </location>
</feature>
<feature type="compositionally biased region" description="Polar residues" evidence="2">
    <location>
        <begin position="52"/>
        <end position="62"/>
    </location>
</feature>
<dbReference type="PANTHER" id="PTHR10039:SF5">
    <property type="entry name" value="NACHT DOMAIN-CONTAINING PROTEIN"/>
    <property type="match status" value="1"/>
</dbReference>
<dbReference type="AlphaFoldDB" id="A0AAN6XX48"/>
<evidence type="ECO:0000256" key="1">
    <source>
        <dbReference type="ARBA" id="ARBA00022737"/>
    </source>
</evidence>